<dbReference type="CDD" id="cd00756">
    <property type="entry name" value="MoaE"/>
    <property type="match status" value="1"/>
</dbReference>
<dbReference type="EMBL" id="JAWXXX010000001">
    <property type="protein sequence ID" value="MDX5893086.1"/>
    <property type="molecule type" value="Genomic_DNA"/>
</dbReference>
<accession>A0A023WZN0</accession>
<dbReference type="InterPro" id="IPR003448">
    <property type="entry name" value="Mopterin_biosynth_MoaE"/>
</dbReference>
<sequence length="149" mass="16532">MAQGSDEFRLVEEPIDLPAMISAAHRPDCGAVDVFIGTTRVDESNGANVERLEYEAYRPMADMKLEEIGAEIRARWDVRHVAITHRLGPVGPGEASVAIVVASPRRGAAFEASRYAIERIKEIVPIWKREIWSDGYVWVGSQVGTRPES</sequence>
<dbReference type="Pfam" id="PF02391">
    <property type="entry name" value="MoaE"/>
    <property type="match status" value="1"/>
</dbReference>
<dbReference type="PATRIC" id="fig|42256.3.peg.394"/>
<dbReference type="HOGENOM" id="CLU_089568_1_2_11"/>
<proteinExistence type="predicted"/>
<dbReference type="EMBL" id="CP007514">
    <property type="protein sequence ID" value="AHY45672.1"/>
    <property type="molecule type" value="Genomic_DNA"/>
</dbReference>
<dbReference type="STRING" id="42256.RradSPS_0389"/>
<evidence type="ECO:0000313" key="3">
    <source>
        <dbReference type="Proteomes" id="UP000025229"/>
    </source>
</evidence>
<evidence type="ECO:0000313" key="1">
    <source>
        <dbReference type="EMBL" id="AHY45672.1"/>
    </source>
</evidence>
<organism evidence="1 3">
    <name type="scientific">Rubrobacter radiotolerans</name>
    <name type="common">Arthrobacter radiotolerans</name>
    <dbReference type="NCBI Taxonomy" id="42256"/>
    <lineage>
        <taxon>Bacteria</taxon>
        <taxon>Bacillati</taxon>
        <taxon>Actinomycetota</taxon>
        <taxon>Rubrobacteria</taxon>
        <taxon>Rubrobacterales</taxon>
        <taxon>Rubrobacteraceae</taxon>
        <taxon>Rubrobacter</taxon>
    </lineage>
</organism>
<dbReference type="SUPFAM" id="SSF54690">
    <property type="entry name" value="Molybdopterin synthase subunit MoaE"/>
    <property type="match status" value="1"/>
</dbReference>
<name>A0A023WZN0_RUBRA</name>
<dbReference type="RefSeq" id="WP_038680317.1">
    <property type="nucleotide sequence ID" value="NZ_CP007514.1"/>
</dbReference>
<dbReference type="Proteomes" id="UP001281130">
    <property type="component" value="Unassembled WGS sequence"/>
</dbReference>
<dbReference type="Proteomes" id="UP000025229">
    <property type="component" value="Chromosome"/>
</dbReference>
<dbReference type="eggNOG" id="COG0314">
    <property type="taxonomic scope" value="Bacteria"/>
</dbReference>
<dbReference type="InterPro" id="IPR036563">
    <property type="entry name" value="MoaE_sf"/>
</dbReference>
<dbReference type="PANTHER" id="PTHR23404">
    <property type="entry name" value="MOLYBDOPTERIN SYNTHASE RELATED"/>
    <property type="match status" value="1"/>
</dbReference>
<reference evidence="1 3" key="1">
    <citation type="submission" date="2014-03" db="EMBL/GenBank/DDBJ databases">
        <title>Complete genome sequence of the Radio-Resistant Rubrobacter radiotolerans RSPS-4.</title>
        <authorList>
            <person name="Egas C.C."/>
            <person name="Barroso C.C."/>
            <person name="Froufe H.J.C."/>
            <person name="Pacheco J.J."/>
            <person name="Albuquerque L.L."/>
            <person name="da Costa M.M.S."/>
        </authorList>
    </citation>
    <scope>NUCLEOTIDE SEQUENCE [LARGE SCALE GENOMIC DNA]</scope>
    <source>
        <strain evidence="1 3">RSPS-4</strain>
    </source>
</reference>
<keyword evidence="3" id="KW-1185">Reference proteome</keyword>
<protein>
    <submittedName>
        <fullName evidence="2">Molybdenum cofactor biosynthesis protein MoaE</fullName>
    </submittedName>
    <submittedName>
        <fullName evidence="1">Molybdopterin converting factor large subunit</fullName>
    </submittedName>
</protein>
<evidence type="ECO:0000313" key="2">
    <source>
        <dbReference type="EMBL" id="MDX5893086.1"/>
    </source>
</evidence>
<dbReference type="GO" id="GO:0006777">
    <property type="term" value="P:Mo-molybdopterin cofactor biosynthetic process"/>
    <property type="evidence" value="ECO:0007669"/>
    <property type="project" value="InterPro"/>
</dbReference>
<dbReference type="Gene3D" id="3.90.1170.40">
    <property type="entry name" value="Molybdopterin biosynthesis MoaE subunit"/>
    <property type="match status" value="1"/>
</dbReference>
<reference evidence="2" key="2">
    <citation type="submission" date="2023-11" db="EMBL/GenBank/DDBJ databases">
        <title>MicrobeMod: A computational toolkit for identifying prokaryotic methylation and restriction-modification with nanopore sequencing.</title>
        <authorList>
            <person name="Crits-Christoph A."/>
            <person name="Kang S.C."/>
            <person name="Lee H."/>
            <person name="Ostrov N."/>
        </authorList>
    </citation>
    <scope>NUCLEOTIDE SEQUENCE</scope>
    <source>
        <strain evidence="2">ATCC 51242</strain>
    </source>
</reference>
<dbReference type="AlphaFoldDB" id="A0A023WZN0"/>
<gene>
    <name evidence="1" type="ORF">RradSPS_0389</name>
    <name evidence="2" type="ORF">SIL72_03480</name>
</gene>
<dbReference type="KEGG" id="rrd:RradSPS_0389"/>